<reference evidence="1" key="1">
    <citation type="submission" date="2017-05" db="UniProtKB">
        <authorList>
            <consortium name="EnsemblMetazoa"/>
        </authorList>
    </citation>
    <scope>IDENTIFICATION</scope>
</reference>
<organism evidence="1">
    <name type="scientific">Amphimedon queenslandica</name>
    <name type="common">Sponge</name>
    <dbReference type="NCBI Taxonomy" id="400682"/>
    <lineage>
        <taxon>Eukaryota</taxon>
        <taxon>Metazoa</taxon>
        <taxon>Porifera</taxon>
        <taxon>Demospongiae</taxon>
        <taxon>Heteroscleromorpha</taxon>
        <taxon>Haplosclerida</taxon>
        <taxon>Niphatidae</taxon>
        <taxon>Amphimedon</taxon>
    </lineage>
</organism>
<dbReference type="EnsemblMetazoa" id="Aqu2.1.17554_001">
    <property type="protein sequence ID" value="Aqu2.1.17554_001"/>
    <property type="gene ID" value="Aqu2.1.17554"/>
</dbReference>
<protein>
    <submittedName>
        <fullName evidence="1">Uncharacterized protein</fullName>
    </submittedName>
</protein>
<dbReference type="AlphaFoldDB" id="A0A1X7TRI7"/>
<sequence length="70" mass="7709">MSFVLTGSSNSNSHLLLIGVSGAGKTTLSRFEAWINGLSATDDFDDDLRVRTVLRRSGCRDEKIVFIMDD</sequence>
<accession>A0A1X7TRI7</accession>
<dbReference type="InterPro" id="IPR027417">
    <property type="entry name" value="P-loop_NTPase"/>
</dbReference>
<dbReference type="Gene3D" id="3.40.50.300">
    <property type="entry name" value="P-loop containing nucleotide triphosphate hydrolases"/>
    <property type="match status" value="1"/>
</dbReference>
<dbReference type="STRING" id="400682.A0A1X7TRI7"/>
<dbReference type="InParanoid" id="A0A1X7TRI7"/>
<dbReference type="SUPFAM" id="SSF53795">
    <property type="entry name" value="PEP carboxykinase-like"/>
    <property type="match status" value="1"/>
</dbReference>
<proteinExistence type="predicted"/>
<name>A0A1X7TRI7_AMPQE</name>
<evidence type="ECO:0000313" key="1">
    <source>
        <dbReference type="EnsemblMetazoa" id="Aqu2.1.17554_001"/>
    </source>
</evidence>